<dbReference type="SUPFAM" id="SSF53474">
    <property type="entry name" value="alpha/beta-Hydrolases"/>
    <property type="match status" value="1"/>
</dbReference>
<sequence>MRAATAGGRRLEGHRLDLGAQWLHVRTGRPIRRTGTPVLLVPGLVSSSRYLEPVGAELARDRLVVAPDLPGTGRSPRADTPLSLTDLAGVLHRVMLRTTGPAIVVGNSFGCQTAVELAVRHPEAVTRLVLTSPVLAPRNRGLLPLTARFVAAMRRESPRYLAIMLVDVLRASFRKERADLRALRTDRILRRAGDLTVPTLVVCGTRDPIVPPAFARRLAARIPVGRYREIDATHALPYAAPRVLADLVRDADGESSGG</sequence>
<dbReference type="Gene3D" id="3.40.50.1820">
    <property type="entry name" value="alpha/beta hydrolase"/>
    <property type="match status" value="1"/>
</dbReference>
<dbReference type="Proteomes" id="UP000265719">
    <property type="component" value="Chromosome"/>
</dbReference>
<keyword evidence="2" id="KW-0378">Hydrolase</keyword>
<feature type="domain" description="AB hydrolase-1" evidence="1">
    <location>
        <begin position="38"/>
        <end position="246"/>
    </location>
</feature>
<dbReference type="Pfam" id="PF12697">
    <property type="entry name" value="Abhydrolase_6"/>
    <property type="match status" value="1"/>
</dbReference>
<evidence type="ECO:0000313" key="2">
    <source>
        <dbReference type="EMBL" id="UOE20750.1"/>
    </source>
</evidence>
<dbReference type="InterPro" id="IPR029058">
    <property type="entry name" value="AB_hydrolase_fold"/>
</dbReference>
<dbReference type="KEGG" id="thao:NI17_006000"/>
<dbReference type="InterPro" id="IPR000073">
    <property type="entry name" value="AB_hydrolase_1"/>
</dbReference>
<dbReference type="PRINTS" id="PR00111">
    <property type="entry name" value="ABHYDROLASE"/>
</dbReference>
<keyword evidence="3" id="KW-1185">Reference proteome</keyword>
<reference evidence="2" key="1">
    <citation type="submission" date="2020-10" db="EMBL/GenBank/DDBJ databases">
        <title>De novo genome project of the cellulose decomposer Thermobifida halotolerans type strain.</title>
        <authorList>
            <person name="Nagy I."/>
            <person name="Horvath B."/>
            <person name="Kukolya J."/>
            <person name="Nagy I."/>
            <person name="Orsini M."/>
        </authorList>
    </citation>
    <scope>NUCLEOTIDE SEQUENCE</scope>
    <source>
        <strain evidence="2">DSM 44931</strain>
    </source>
</reference>
<evidence type="ECO:0000259" key="1">
    <source>
        <dbReference type="Pfam" id="PF12697"/>
    </source>
</evidence>
<dbReference type="RefSeq" id="WP_068692468.1">
    <property type="nucleotide sequence ID" value="NZ_CP063196.1"/>
</dbReference>
<name>A0AA97LZ30_9ACTN</name>
<proteinExistence type="predicted"/>
<protein>
    <submittedName>
        <fullName evidence="2">Alpha/beta fold hydrolase</fullName>
    </submittedName>
</protein>
<organism evidence="2 3">
    <name type="scientific">Thermobifida halotolerans</name>
    <dbReference type="NCBI Taxonomy" id="483545"/>
    <lineage>
        <taxon>Bacteria</taxon>
        <taxon>Bacillati</taxon>
        <taxon>Actinomycetota</taxon>
        <taxon>Actinomycetes</taxon>
        <taxon>Streptosporangiales</taxon>
        <taxon>Nocardiopsidaceae</taxon>
        <taxon>Thermobifida</taxon>
    </lineage>
</organism>
<dbReference type="GO" id="GO:0016787">
    <property type="term" value="F:hydrolase activity"/>
    <property type="evidence" value="ECO:0007669"/>
    <property type="project" value="UniProtKB-KW"/>
</dbReference>
<dbReference type="PANTHER" id="PTHR43689:SF8">
    <property type="entry name" value="ALPHA_BETA-HYDROLASES SUPERFAMILY PROTEIN"/>
    <property type="match status" value="1"/>
</dbReference>
<dbReference type="PANTHER" id="PTHR43689">
    <property type="entry name" value="HYDROLASE"/>
    <property type="match status" value="1"/>
</dbReference>
<dbReference type="EMBL" id="CP063196">
    <property type="protein sequence ID" value="UOE20750.1"/>
    <property type="molecule type" value="Genomic_DNA"/>
</dbReference>
<dbReference type="AlphaFoldDB" id="A0AA97LZ30"/>
<evidence type="ECO:0000313" key="3">
    <source>
        <dbReference type="Proteomes" id="UP000265719"/>
    </source>
</evidence>
<accession>A0AA97LZ30</accession>
<gene>
    <name evidence="2" type="ORF">NI17_006000</name>
</gene>